<accession>A0A9W9URT6</accession>
<evidence type="ECO:0000313" key="3">
    <source>
        <dbReference type="Proteomes" id="UP001147782"/>
    </source>
</evidence>
<reference evidence="2" key="1">
    <citation type="submission" date="2022-11" db="EMBL/GenBank/DDBJ databases">
        <authorList>
            <person name="Petersen C."/>
        </authorList>
    </citation>
    <scope>NUCLEOTIDE SEQUENCE</scope>
    <source>
        <strain evidence="2">IBT 29864</strain>
    </source>
</reference>
<name>A0A9W9URT6_9EURO</name>
<keyword evidence="3" id="KW-1185">Reference proteome</keyword>
<dbReference type="RefSeq" id="XP_056549171.1">
    <property type="nucleotide sequence ID" value="XM_056705273.1"/>
</dbReference>
<dbReference type="Proteomes" id="UP001147782">
    <property type="component" value="Unassembled WGS sequence"/>
</dbReference>
<comment type="caution">
    <text evidence="2">The sequence shown here is derived from an EMBL/GenBank/DDBJ whole genome shotgun (WGS) entry which is preliminary data.</text>
</comment>
<protein>
    <submittedName>
        <fullName evidence="2">Uncharacterized protein</fullName>
    </submittedName>
</protein>
<feature type="compositionally biased region" description="Polar residues" evidence="1">
    <location>
        <begin position="85"/>
        <end position="95"/>
    </location>
</feature>
<evidence type="ECO:0000256" key="1">
    <source>
        <dbReference type="SAM" id="MobiDB-lite"/>
    </source>
</evidence>
<dbReference type="AlphaFoldDB" id="A0A9W9URT6"/>
<dbReference type="GeneID" id="81444452"/>
<gene>
    <name evidence="2" type="ORF">N7496_012360</name>
</gene>
<evidence type="ECO:0000313" key="2">
    <source>
        <dbReference type="EMBL" id="KAJ5355148.1"/>
    </source>
</evidence>
<organism evidence="2 3">
    <name type="scientific">Penicillium cataractarum</name>
    <dbReference type="NCBI Taxonomy" id="2100454"/>
    <lineage>
        <taxon>Eukaryota</taxon>
        <taxon>Fungi</taxon>
        <taxon>Dikarya</taxon>
        <taxon>Ascomycota</taxon>
        <taxon>Pezizomycotina</taxon>
        <taxon>Eurotiomycetes</taxon>
        <taxon>Eurotiomycetidae</taxon>
        <taxon>Eurotiales</taxon>
        <taxon>Aspergillaceae</taxon>
        <taxon>Penicillium</taxon>
    </lineage>
</organism>
<feature type="region of interest" description="Disordered" evidence="1">
    <location>
        <begin position="83"/>
        <end position="102"/>
    </location>
</feature>
<sequence>MQGSVQHLAGAFGHDTVEDIYRIIQTEPTPAIEVLTEYLLLRDNKYGSRQTSEDPSAPQLKEEAIYGWIKKLEFLKLLKNDEDPTLSTPVNPSSPRTREFHHNVVRGCIDEVQPRDVPRRIG</sequence>
<proteinExistence type="predicted"/>
<dbReference type="EMBL" id="JAPZBS010000010">
    <property type="protein sequence ID" value="KAJ5355148.1"/>
    <property type="molecule type" value="Genomic_DNA"/>
</dbReference>
<reference evidence="2" key="2">
    <citation type="journal article" date="2023" name="IMA Fungus">
        <title>Comparative genomic study of the Penicillium genus elucidates a diverse pangenome and 15 lateral gene transfer events.</title>
        <authorList>
            <person name="Petersen C."/>
            <person name="Sorensen T."/>
            <person name="Nielsen M.R."/>
            <person name="Sondergaard T.E."/>
            <person name="Sorensen J.L."/>
            <person name="Fitzpatrick D.A."/>
            <person name="Frisvad J.C."/>
            <person name="Nielsen K.L."/>
        </authorList>
    </citation>
    <scope>NUCLEOTIDE SEQUENCE</scope>
    <source>
        <strain evidence="2">IBT 29864</strain>
    </source>
</reference>